<feature type="domain" description="CusB-like beta-barrel" evidence="4">
    <location>
        <begin position="214"/>
        <end position="289"/>
    </location>
</feature>
<evidence type="ECO:0000256" key="1">
    <source>
        <dbReference type="ARBA" id="ARBA00009477"/>
    </source>
</evidence>
<dbReference type="Gene3D" id="2.40.50.100">
    <property type="match status" value="1"/>
</dbReference>
<sequence>MKKYSLLLLFWGVLFTACKKENDTLETTTEKKAFCLSNELHANTQTTAISKQPIQEQLTLSGKIEYNENDLVAFKSLLQGIVEKVHFELGDYVKQGQVLGVVRSNEIQDLMQEKRAHENQIALLQKQLQSKKELLNDGMASQPEVSEIEYALKAEQIEAEKINASLKMFRGTGNGFFQILAPKNGYIVQKNMSSGMAITADDQEPLFSISNLKEVWVMVNIYANNLKYIHKNDPVKVRTVAYPDKIYSGRIDKIYNVFDANEHVLKARVILENQELNLMPGLSADIIIDKKNTQGEAFAVPNKAIVFSNNKEYVVVYKNKCSLAAKQINRIASNEEYTFVRETFAADEKIVNTNALIIFEELNQ</sequence>
<keyword evidence="3" id="KW-0175">Coiled coil</keyword>
<evidence type="ECO:0000256" key="3">
    <source>
        <dbReference type="SAM" id="Coils"/>
    </source>
</evidence>
<dbReference type="PANTHER" id="PTHR30097">
    <property type="entry name" value="CATION EFFLUX SYSTEM PROTEIN CUSB"/>
    <property type="match status" value="1"/>
</dbReference>
<gene>
    <name evidence="6" type="ORF">NPX36_04715</name>
</gene>
<evidence type="ECO:0000259" key="5">
    <source>
        <dbReference type="Pfam" id="PF25973"/>
    </source>
</evidence>
<keyword evidence="7" id="KW-1185">Reference proteome</keyword>
<dbReference type="PANTHER" id="PTHR30097:SF4">
    <property type="entry name" value="SLR6042 PROTEIN"/>
    <property type="match status" value="1"/>
</dbReference>
<name>A0ABY5NUW5_9FLAO</name>
<evidence type="ECO:0000256" key="2">
    <source>
        <dbReference type="ARBA" id="ARBA00022448"/>
    </source>
</evidence>
<proteinExistence type="inferred from homology"/>
<evidence type="ECO:0000259" key="4">
    <source>
        <dbReference type="Pfam" id="PF25954"/>
    </source>
</evidence>
<dbReference type="InterPro" id="IPR058647">
    <property type="entry name" value="BSH_CzcB-like"/>
</dbReference>
<dbReference type="Proteomes" id="UP001317001">
    <property type="component" value="Chromosome"/>
</dbReference>
<protein>
    <submittedName>
        <fullName evidence="6">Efflux RND transporter periplasmic adaptor subunit</fullName>
    </submittedName>
</protein>
<dbReference type="Gene3D" id="2.40.30.170">
    <property type="match status" value="1"/>
</dbReference>
<evidence type="ECO:0000313" key="6">
    <source>
        <dbReference type="EMBL" id="UUV22344.1"/>
    </source>
</evidence>
<dbReference type="Pfam" id="PF25973">
    <property type="entry name" value="BSH_CzcB"/>
    <property type="match status" value="1"/>
</dbReference>
<dbReference type="InterPro" id="IPR058792">
    <property type="entry name" value="Beta-barrel_RND_2"/>
</dbReference>
<dbReference type="NCBIfam" id="TIGR01730">
    <property type="entry name" value="RND_mfp"/>
    <property type="match status" value="1"/>
</dbReference>
<dbReference type="Gene3D" id="2.40.420.20">
    <property type="match status" value="1"/>
</dbReference>
<organism evidence="6 7">
    <name type="scientific">Paenimyroides aestuarii</name>
    <dbReference type="NCBI Taxonomy" id="2968490"/>
    <lineage>
        <taxon>Bacteria</taxon>
        <taxon>Pseudomonadati</taxon>
        <taxon>Bacteroidota</taxon>
        <taxon>Flavobacteriia</taxon>
        <taxon>Flavobacteriales</taxon>
        <taxon>Flavobacteriaceae</taxon>
        <taxon>Paenimyroides</taxon>
    </lineage>
</organism>
<evidence type="ECO:0000313" key="7">
    <source>
        <dbReference type="Proteomes" id="UP001317001"/>
    </source>
</evidence>
<dbReference type="Pfam" id="PF25954">
    <property type="entry name" value="Beta-barrel_RND_2"/>
    <property type="match status" value="1"/>
</dbReference>
<feature type="domain" description="CzcB-like barrel-sandwich hybrid" evidence="5">
    <location>
        <begin position="78"/>
        <end position="210"/>
    </location>
</feature>
<feature type="coiled-coil region" evidence="3">
    <location>
        <begin position="107"/>
        <end position="134"/>
    </location>
</feature>
<dbReference type="InterPro" id="IPR051909">
    <property type="entry name" value="MFP_Cation_Efflux"/>
</dbReference>
<keyword evidence="2" id="KW-0813">Transport</keyword>
<comment type="similarity">
    <text evidence="1">Belongs to the membrane fusion protein (MFP) (TC 8.A.1) family.</text>
</comment>
<dbReference type="PROSITE" id="PS51257">
    <property type="entry name" value="PROKAR_LIPOPROTEIN"/>
    <property type="match status" value="1"/>
</dbReference>
<reference evidence="6 7" key="1">
    <citation type="submission" date="2022-08" db="EMBL/GenBank/DDBJ databases">
        <title>Myroides zhujiangensis sp. nov., a novel bacterium isolated from sediment in the Pearl River Estuary.</title>
        <authorList>
            <person name="Cui L."/>
        </authorList>
    </citation>
    <scope>NUCLEOTIDE SEQUENCE [LARGE SCALE GENOMIC DNA]</scope>
    <source>
        <strain evidence="6 7">SCSIO 72103</strain>
    </source>
</reference>
<dbReference type="InterPro" id="IPR006143">
    <property type="entry name" value="RND_pump_MFP"/>
</dbReference>
<dbReference type="EMBL" id="CP102382">
    <property type="protein sequence ID" value="UUV22344.1"/>
    <property type="molecule type" value="Genomic_DNA"/>
</dbReference>
<dbReference type="RefSeq" id="WP_257500261.1">
    <property type="nucleotide sequence ID" value="NZ_CP102382.1"/>
</dbReference>
<dbReference type="SUPFAM" id="SSF111369">
    <property type="entry name" value="HlyD-like secretion proteins"/>
    <property type="match status" value="1"/>
</dbReference>
<accession>A0ABY5NUW5</accession>